<dbReference type="InterPro" id="IPR001444">
    <property type="entry name" value="Flag_bb_rod_N"/>
</dbReference>
<dbReference type="GO" id="GO:0009425">
    <property type="term" value="C:bacterial-type flagellum basal body"/>
    <property type="evidence" value="ECO:0007669"/>
    <property type="project" value="UniProtKB-SubCell"/>
</dbReference>
<evidence type="ECO:0000256" key="1">
    <source>
        <dbReference type="ARBA" id="ARBA00004117"/>
    </source>
</evidence>
<dbReference type="OrthoDB" id="9788334at2"/>
<gene>
    <name evidence="3" type="ORF">DDE20_13970</name>
</gene>
<reference evidence="3 4" key="1">
    <citation type="submission" date="2018-04" db="EMBL/GenBank/DDBJ databases">
        <title>Pararhodobacter oceanense sp. nov., isolated from marine intertidal sediment.</title>
        <authorList>
            <person name="Wang X.-L."/>
            <person name="Du Z.-J."/>
        </authorList>
    </citation>
    <scope>NUCLEOTIDE SEQUENCE [LARGE SCALE GENOMIC DNA]</scope>
    <source>
        <strain evidence="3 4">AM505</strain>
    </source>
</reference>
<dbReference type="RefSeq" id="WP_116559126.1">
    <property type="nucleotide sequence ID" value="NZ_JBLWYE010000032.1"/>
</dbReference>
<organism evidence="3 4">
    <name type="scientific">Pararhodobacter oceanensis</name>
    <dbReference type="NCBI Taxonomy" id="2172121"/>
    <lineage>
        <taxon>Bacteria</taxon>
        <taxon>Pseudomonadati</taxon>
        <taxon>Pseudomonadota</taxon>
        <taxon>Alphaproteobacteria</taxon>
        <taxon>Rhodobacterales</taxon>
        <taxon>Paracoccaceae</taxon>
        <taxon>Pararhodobacter</taxon>
    </lineage>
</organism>
<evidence type="ECO:0000259" key="2">
    <source>
        <dbReference type="Pfam" id="PF00460"/>
    </source>
</evidence>
<protein>
    <recommendedName>
        <fullName evidence="2">Flagellar basal body rod protein N-terminal domain-containing protein</fullName>
    </recommendedName>
</protein>
<dbReference type="Proteomes" id="UP000245911">
    <property type="component" value="Unassembled WGS sequence"/>
</dbReference>
<dbReference type="AlphaFoldDB" id="A0A2T8HS01"/>
<proteinExistence type="predicted"/>
<name>A0A2T8HS01_9RHOB</name>
<comment type="subcellular location">
    <subcellularLocation>
        <location evidence="1">Bacterial flagellum basal body</location>
    </subcellularLocation>
</comment>
<dbReference type="EMBL" id="QDKM01000006">
    <property type="protein sequence ID" value="PVH28207.1"/>
    <property type="molecule type" value="Genomic_DNA"/>
</dbReference>
<evidence type="ECO:0000313" key="3">
    <source>
        <dbReference type="EMBL" id="PVH28207.1"/>
    </source>
</evidence>
<dbReference type="NCBIfam" id="NF009270">
    <property type="entry name" value="PRK12627.1"/>
    <property type="match status" value="1"/>
</dbReference>
<dbReference type="Pfam" id="PF00460">
    <property type="entry name" value="Flg_bb_rod"/>
    <property type="match status" value="1"/>
</dbReference>
<accession>A0A2T8HS01</accession>
<feature type="domain" description="Flagellar basal body rod protein N-terminal" evidence="2">
    <location>
        <begin position="8"/>
        <end position="38"/>
    </location>
</feature>
<keyword evidence="4" id="KW-1185">Reference proteome</keyword>
<comment type="caution">
    <text evidence="3">The sequence shown here is derived from an EMBL/GenBank/DDBJ whole genome shotgun (WGS) entry which is preliminary data.</text>
</comment>
<evidence type="ECO:0000313" key="4">
    <source>
        <dbReference type="Proteomes" id="UP000245911"/>
    </source>
</evidence>
<sequence length="116" mass="12680">MFASLEILRMAQSFAAHAATRQQAIAQNVANADTPGYRSRDAVSFADYWRATQSGAGVPQAQLIQPDESPVSVSPDGNTVSIEHEMMRSVEARQQHEMALGIYSMSRDLLRASIGR</sequence>